<evidence type="ECO:0000256" key="3">
    <source>
        <dbReference type="ARBA" id="ARBA00023319"/>
    </source>
</evidence>
<evidence type="ECO:0000313" key="9">
    <source>
        <dbReference type="Proteomes" id="UP001364617"/>
    </source>
</evidence>
<evidence type="ECO:0000256" key="1">
    <source>
        <dbReference type="ARBA" id="ARBA00022729"/>
    </source>
</evidence>
<dbReference type="PANTHER" id="PTHR44427">
    <property type="entry name" value="CARCINOEMBRYONIC ANTIGEN-RELATED CELL ADHESION MOLECULE 19"/>
    <property type="match status" value="1"/>
</dbReference>
<dbReference type="Proteomes" id="UP001364617">
    <property type="component" value="Unassembled WGS sequence"/>
</dbReference>
<keyword evidence="2" id="KW-0325">Glycoprotein</keyword>
<dbReference type="PANTHER" id="PTHR44427:SF1">
    <property type="entry name" value="CARCINOEMBRYONIC ANTIGEN-RELATED CELL ADHESION MOLECULE 1"/>
    <property type="match status" value="1"/>
</dbReference>
<sequence length="346" mass="38367">MSCQYNLLLLFLCGFAALSVSTETCGKDLLVGTSCILKLRTINNEKPPDIKWAHDTHGNILRWKDGTIKGKYEGVSMEKDGSLKFSSVSLKDAGKYTFTTFNNVGTDMGNGEMEIKVYEKAPKPAVKISCTNGNATLSCDIGDTKDLTLSWYKEDKIIQNENKPQVFLSYIQVQENKPYSCEAHNPVSKDKSDSITVSCSGPGFGKLFGFDFWIMTSILAGGGGLLLLLTCVLIICSCKSCRQRTKRQQDEEEFRLAELTPGHNGTSRSKQTARGQPAPPVPQEDSMPCSPSPETPPRSQTQPKAQIRARPPPPPQDDEDDPPPLPQPRSNHHRNKRNQEPYRPME</sequence>
<keyword evidence="5" id="KW-0812">Transmembrane</keyword>
<feature type="chain" id="PRO_5043032657" description="Ig-like domain-containing protein" evidence="6">
    <location>
        <begin position="23"/>
        <end position="346"/>
    </location>
</feature>
<dbReference type="InterPro" id="IPR007110">
    <property type="entry name" value="Ig-like_dom"/>
</dbReference>
<keyword evidence="3" id="KW-0393">Immunoglobulin domain</keyword>
<name>A0AAN9HBX6_9TELE</name>
<dbReference type="CDD" id="cd00096">
    <property type="entry name" value="Ig"/>
    <property type="match status" value="1"/>
</dbReference>
<keyword evidence="1 6" id="KW-0732">Signal</keyword>
<dbReference type="SUPFAM" id="SSF48726">
    <property type="entry name" value="Immunoglobulin"/>
    <property type="match status" value="2"/>
</dbReference>
<organism evidence="8 9">
    <name type="scientific">Phoxinus phoxinus</name>
    <name type="common">Eurasian minnow</name>
    <dbReference type="NCBI Taxonomy" id="58324"/>
    <lineage>
        <taxon>Eukaryota</taxon>
        <taxon>Metazoa</taxon>
        <taxon>Chordata</taxon>
        <taxon>Craniata</taxon>
        <taxon>Vertebrata</taxon>
        <taxon>Euteleostomi</taxon>
        <taxon>Actinopterygii</taxon>
        <taxon>Neopterygii</taxon>
        <taxon>Teleostei</taxon>
        <taxon>Ostariophysi</taxon>
        <taxon>Cypriniformes</taxon>
        <taxon>Leuciscidae</taxon>
        <taxon>Phoxininae</taxon>
        <taxon>Phoxinus</taxon>
    </lineage>
</organism>
<keyword evidence="5" id="KW-0472">Membrane</keyword>
<dbReference type="Gene3D" id="3.90.930.1">
    <property type="match status" value="1"/>
</dbReference>
<reference evidence="8 9" key="1">
    <citation type="submission" date="2024-02" db="EMBL/GenBank/DDBJ databases">
        <title>Chromosome-level genome assembly of the Eurasian Minnow (Phoxinus phoxinus).</title>
        <authorList>
            <person name="Oriowo T.O."/>
            <person name="Martin S."/>
            <person name="Stange M."/>
            <person name="Chrysostomakis Y."/>
            <person name="Brown T."/>
            <person name="Winkler S."/>
            <person name="Kukowka S."/>
            <person name="Myers E.W."/>
            <person name="Bohne A."/>
        </authorList>
    </citation>
    <scope>NUCLEOTIDE SEQUENCE [LARGE SCALE GENOMIC DNA]</scope>
    <source>
        <strain evidence="8">ZFMK-TIS-60720</strain>
        <tissue evidence="8">Whole Organism</tissue>
    </source>
</reference>
<evidence type="ECO:0000256" key="5">
    <source>
        <dbReference type="SAM" id="Phobius"/>
    </source>
</evidence>
<feature type="region of interest" description="Disordered" evidence="4">
    <location>
        <begin position="247"/>
        <end position="346"/>
    </location>
</feature>
<evidence type="ECO:0000256" key="4">
    <source>
        <dbReference type="SAM" id="MobiDB-lite"/>
    </source>
</evidence>
<evidence type="ECO:0000313" key="8">
    <source>
        <dbReference type="EMBL" id="KAK7166787.1"/>
    </source>
</evidence>
<dbReference type="Gene3D" id="2.60.40.10">
    <property type="entry name" value="Immunoglobulins"/>
    <property type="match status" value="1"/>
</dbReference>
<dbReference type="Pfam" id="PF13895">
    <property type="entry name" value="Ig_2"/>
    <property type="match status" value="1"/>
</dbReference>
<evidence type="ECO:0000256" key="2">
    <source>
        <dbReference type="ARBA" id="ARBA00023180"/>
    </source>
</evidence>
<dbReference type="InterPro" id="IPR050831">
    <property type="entry name" value="CEA_cell_adhesion"/>
</dbReference>
<comment type="caution">
    <text evidence="8">The sequence shown here is derived from an EMBL/GenBank/DDBJ whole genome shotgun (WGS) entry which is preliminary data.</text>
</comment>
<dbReference type="EMBL" id="JAYKXH010000006">
    <property type="protein sequence ID" value="KAK7166787.1"/>
    <property type="molecule type" value="Genomic_DNA"/>
</dbReference>
<accession>A0AAN9HBX6</accession>
<feature type="transmembrane region" description="Helical" evidence="5">
    <location>
        <begin position="212"/>
        <end position="238"/>
    </location>
</feature>
<keyword evidence="5" id="KW-1133">Transmembrane helix</keyword>
<dbReference type="PROSITE" id="PS50835">
    <property type="entry name" value="IG_LIKE"/>
    <property type="match status" value="1"/>
</dbReference>
<keyword evidence="9" id="KW-1185">Reference proteome</keyword>
<gene>
    <name evidence="8" type="ORF">R3I93_006529</name>
</gene>
<dbReference type="InterPro" id="IPR036179">
    <property type="entry name" value="Ig-like_dom_sf"/>
</dbReference>
<dbReference type="AlphaFoldDB" id="A0AAN9HBX6"/>
<feature type="compositionally biased region" description="Polar residues" evidence="4">
    <location>
        <begin position="263"/>
        <end position="274"/>
    </location>
</feature>
<protein>
    <recommendedName>
        <fullName evidence="7">Ig-like domain-containing protein</fullName>
    </recommendedName>
</protein>
<feature type="domain" description="Ig-like" evidence="7">
    <location>
        <begin position="122"/>
        <end position="198"/>
    </location>
</feature>
<proteinExistence type="predicted"/>
<evidence type="ECO:0000256" key="6">
    <source>
        <dbReference type="SAM" id="SignalP"/>
    </source>
</evidence>
<feature type="compositionally biased region" description="Basic and acidic residues" evidence="4">
    <location>
        <begin position="337"/>
        <end position="346"/>
    </location>
</feature>
<evidence type="ECO:0000259" key="7">
    <source>
        <dbReference type="PROSITE" id="PS50835"/>
    </source>
</evidence>
<dbReference type="InterPro" id="IPR013783">
    <property type="entry name" value="Ig-like_fold"/>
</dbReference>
<feature type="signal peptide" evidence="6">
    <location>
        <begin position="1"/>
        <end position="22"/>
    </location>
</feature>